<dbReference type="GO" id="GO:0000329">
    <property type="term" value="C:fungal-type vacuole membrane"/>
    <property type="evidence" value="ECO:0007669"/>
    <property type="project" value="EnsemblFungi"/>
</dbReference>
<evidence type="ECO:0000259" key="10">
    <source>
        <dbReference type="PROSITE" id="PS50859"/>
    </source>
</evidence>
<evidence type="ECO:0000256" key="3">
    <source>
        <dbReference type="ARBA" id="ARBA00023136"/>
    </source>
</evidence>
<organism evidence="12 13">
    <name type="scientific">Pneumocystis carinii (strain B80)</name>
    <name type="common">Rat pneumocystis pneumonia agent</name>
    <name type="synonym">Pneumocystis carinii f. sp. carinii</name>
    <dbReference type="NCBI Taxonomy" id="1408658"/>
    <lineage>
        <taxon>Eukaryota</taxon>
        <taxon>Fungi</taxon>
        <taxon>Dikarya</taxon>
        <taxon>Ascomycota</taxon>
        <taxon>Taphrinomycotina</taxon>
        <taxon>Pneumocystomycetes</taxon>
        <taxon>Pneumocystaceae</taxon>
        <taxon>Pneumocystis</taxon>
    </lineage>
</organism>
<dbReference type="InterPro" id="IPR011012">
    <property type="entry name" value="Longin-like_dom_sf"/>
</dbReference>
<evidence type="ECO:0000313" key="13">
    <source>
        <dbReference type="Proteomes" id="UP000054454"/>
    </source>
</evidence>
<dbReference type="EMBL" id="LFVZ01000011">
    <property type="protein sequence ID" value="KTW27061.1"/>
    <property type="molecule type" value="Genomic_DNA"/>
</dbReference>
<dbReference type="GO" id="GO:0042144">
    <property type="term" value="P:vacuole fusion, non-autophagic"/>
    <property type="evidence" value="ECO:0007669"/>
    <property type="project" value="EnsemblFungi"/>
</dbReference>
<dbReference type="CDD" id="cd14824">
    <property type="entry name" value="Longin"/>
    <property type="match status" value="1"/>
</dbReference>
<evidence type="ECO:0000256" key="5">
    <source>
        <dbReference type="ARBA" id="ARBA00023288"/>
    </source>
</evidence>
<keyword evidence="3" id="KW-0472">Membrane</keyword>
<dbReference type="InterPro" id="IPR042855">
    <property type="entry name" value="V_SNARE_CC"/>
</dbReference>
<comment type="subcellular location">
    <subcellularLocation>
        <location evidence="8">Endomembrane system</location>
        <topology evidence="8">Lipid-anchor</topology>
        <orientation evidence="8">Cytoplasmic side</orientation>
    </subcellularLocation>
</comment>
<reference evidence="13" key="1">
    <citation type="journal article" date="2016" name="Nat. Commun.">
        <title>Genome analysis of three Pneumocystis species reveals adaptation mechanisms to life exclusively in mammalian hosts.</title>
        <authorList>
            <person name="Ma L."/>
            <person name="Chen Z."/>
            <person name="Huang D.W."/>
            <person name="Kutty G."/>
            <person name="Ishihara M."/>
            <person name="Wang H."/>
            <person name="Abouelleil A."/>
            <person name="Bishop L."/>
            <person name="Davey E."/>
            <person name="Deng R."/>
            <person name="Deng X."/>
            <person name="Fan L."/>
            <person name="Fantoni G."/>
            <person name="Fitzgerald M."/>
            <person name="Gogineni E."/>
            <person name="Goldberg J.M."/>
            <person name="Handley G."/>
            <person name="Hu X."/>
            <person name="Huber C."/>
            <person name="Jiao X."/>
            <person name="Jones K."/>
            <person name="Levin J.Z."/>
            <person name="Liu Y."/>
            <person name="Macdonald P."/>
            <person name="Melnikov A."/>
            <person name="Raley C."/>
            <person name="Sassi M."/>
            <person name="Sherman B.T."/>
            <person name="Song X."/>
            <person name="Sykes S."/>
            <person name="Tran B."/>
            <person name="Walsh L."/>
            <person name="Xia Y."/>
            <person name="Yang J."/>
            <person name="Young S."/>
            <person name="Zeng Q."/>
            <person name="Zheng X."/>
            <person name="Stephens R."/>
            <person name="Nusbaum C."/>
            <person name="Birren B.W."/>
            <person name="Azadi P."/>
            <person name="Lempicki R.A."/>
            <person name="Cuomo C.A."/>
            <person name="Kovacs J.A."/>
        </authorList>
    </citation>
    <scope>NUCLEOTIDE SEQUENCE [LARGE SCALE GENOMIC DNA]</scope>
    <source>
        <strain evidence="13">B80</strain>
    </source>
</reference>
<comment type="similarity">
    <text evidence="1">Belongs to the synaptobrevin family.</text>
</comment>
<evidence type="ECO:0000256" key="9">
    <source>
        <dbReference type="PROSITE-ProRule" id="PRU00290"/>
    </source>
</evidence>
<dbReference type="GO" id="GO:0005768">
    <property type="term" value="C:endosome"/>
    <property type="evidence" value="ECO:0007669"/>
    <property type="project" value="EnsemblFungi"/>
</dbReference>
<dbReference type="GO" id="GO:0061909">
    <property type="term" value="P:autophagosome-lysosome fusion"/>
    <property type="evidence" value="ECO:0007669"/>
    <property type="project" value="EnsemblFungi"/>
</dbReference>
<dbReference type="GeneID" id="28937292"/>
<keyword evidence="9" id="KW-0175">Coiled coil</keyword>
<protein>
    <recommendedName>
        <fullName evidence="7">Synaptobrevin homolog YKT6</fullName>
    </recommendedName>
</protein>
<dbReference type="PANTHER" id="PTHR45806">
    <property type="entry name" value="SYNAPTOBREVIN HOMOLOG YKT6"/>
    <property type="match status" value="1"/>
</dbReference>
<dbReference type="GO" id="GO:0006886">
    <property type="term" value="P:intracellular protein transport"/>
    <property type="evidence" value="ECO:0007669"/>
    <property type="project" value="EnsemblFungi"/>
</dbReference>
<evidence type="ECO:0000259" key="11">
    <source>
        <dbReference type="PROSITE" id="PS50892"/>
    </source>
</evidence>
<dbReference type="PANTHER" id="PTHR45806:SF1">
    <property type="entry name" value="SYNAPTOBREVIN HOMOLOG YKT6"/>
    <property type="match status" value="1"/>
</dbReference>
<sequence length="192" mass="22520">MHIYCITILRNDKRPAQVLAISTNLSSFGFFVRSSIYEFMLLFSRMVAEEIQVRQRKSFEHENYTIHVYSRSEGVAAVIICDAEYPLRVAYSLLSDLLDGFLKKYPCTSWPEQGNEYLSFEMLNEYIVKYQDPKKADSIMKVQQELDDIKSVLFQTIDSVLQRGEKLDDLVQRSDMLSAQSRLFYKQVYIYI</sequence>
<comment type="caution">
    <text evidence="12">The sequence shown here is derived from an EMBL/GenBank/DDBJ whole genome shotgun (WGS) entry which is preliminary data.</text>
</comment>
<dbReference type="PRINTS" id="PR00219">
    <property type="entry name" value="SYNAPTOBREVN"/>
</dbReference>
<dbReference type="GO" id="GO:0006888">
    <property type="term" value="P:endoplasmic reticulum to Golgi vesicle-mediated transport"/>
    <property type="evidence" value="ECO:0007669"/>
    <property type="project" value="EnsemblFungi"/>
</dbReference>
<dbReference type="VEuPathDB" id="FungiDB:T552_02553"/>
<evidence type="ECO:0000256" key="2">
    <source>
        <dbReference type="ARBA" id="ARBA00022481"/>
    </source>
</evidence>
<dbReference type="PROSITE" id="PS00417">
    <property type="entry name" value="SYNAPTOBREVIN"/>
    <property type="match status" value="1"/>
</dbReference>
<evidence type="ECO:0000256" key="6">
    <source>
        <dbReference type="ARBA" id="ARBA00023289"/>
    </source>
</evidence>
<dbReference type="SUPFAM" id="SSF58038">
    <property type="entry name" value="SNARE fusion complex"/>
    <property type="match status" value="1"/>
</dbReference>
<dbReference type="GO" id="GO:0006891">
    <property type="term" value="P:intra-Golgi vesicle-mediated transport"/>
    <property type="evidence" value="ECO:0007669"/>
    <property type="project" value="EnsemblFungi"/>
</dbReference>
<dbReference type="GO" id="GO:0005789">
    <property type="term" value="C:endoplasmic reticulum membrane"/>
    <property type="evidence" value="ECO:0007669"/>
    <property type="project" value="EnsemblFungi"/>
</dbReference>
<dbReference type="GO" id="GO:0033106">
    <property type="term" value="C:cis-Golgi network membrane"/>
    <property type="evidence" value="ECO:0007669"/>
    <property type="project" value="EnsemblFungi"/>
</dbReference>
<dbReference type="Gene3D" id="1.20.5.110">
    <property type="match status" value="1"/>
</dbReference>
<dbReference type="GO" id="GO:0031201">
    <property type="term" value="C:SNARE complex"/>
    <property type="evidence" value="ECO:0007669"/>
    <property type="project" value="EnsemblFungi"/>
</dbReference>
<gene>
    <name evidence="12" type="ORF">T552_02553</name>
</gene>
<keyword evidence="13" id="KW-1185">Reference proteome</keyword>
<keyword evidence="2" id="KW-0488">Methylation</keyword>
<keyword evidence="5" id="KW-0449">Lipoprotein</keyword>
<evidence type="ECO:0000256" key="4">
    <source>
        <dbReference type="ARBA" id="ARBA00023139"/>
    </source>
</evidence>
<dbReference type="SUPFAM" id="SSF64356">
    <property type="entry name" value="SNARE-like"/>
    <property type="match status" value="1"/>
</dbReference>
<evidence type="ECO:0000256" key="7">
    <source>
        <dbReference type="ARBA" id="ARBA00026133"/>
    </source>
</evidence>
<feature type="domain" description="Longin" evidence="10">
    <location>
        <begin position="7"/>
        <end position="127"/>
    </location>
</feature>
<proteinExistence type="inferred from homology"/>
<dbReference type="Proteomes" id="UP000054454">
    <property type="component" value="Unassembled WGS sequence"/>
</dbReference>
<dbReference type="AlphaFoldDB" id="A0A0W4ZFA6"/>
<evidence type="ECO:0000313" key="12">
    <source>
        <dbReference type="EMBL" id="KTW27061.1"/>
    </source>
</evidence>
<keyword evidence="4" id="KW-0564">Palmitate</keyword>
<dbReference type="InterPro" id="IPR010908">
    <property type="entry name" value="Longin_dom"/>
</dbReference>
<accession>A0A0W4ZFA6</accession>
<keyword evidence="6" id="KW-0636">Prenylation</keyword>
<dbReference type="Pfam" id="PF00957">
    <property type="entry name" value="Synaptobrevin"/>
    <property type="match status" value="1"/>
</dbReference>
<dbReference type="OrthoDB" id="27923at2759"/>
<dbReference type="Pfam" id="PF13774">
    <property type="entry name" value="Longin"/>
    <property type="match status" value="1"/>
</dbReference>
<feature type="domain" description="V-SNARE coiled-coil homology" evidence="11">
    <location>
        <begin position="138"/>
        <end position="192"/>
    </location>
</feature>
<dbReference type="InterPro" id="IPR001388">
    <property type="entry name" value="Synaptobrevin-like"/>
</dbReference>
<name>A0A0W4ZFA6_PNEC8</name>
<dbReference type="GO" id="GO:0000421">
    <property type="term" value="C:autophagosome membrane"/>
    <property type="evidence" value="ECO:0007669"/>
    <property type="project" value="EnsemblFungi"/>
</dbReference>
<dbReference type="PROSITE" id="PS50859">
    <property type="entry name" value="LONGIN"/>
    <property type="match status" value="1"/>
</dbReference>
<dbReference type="PROSITE" id="PS50892">
    <property type="entry name" value="V_SNARE"/>
    <property type="match status" value="1"/>
</dbReference>
<dbReference type="RefSeq" id="XP_018225252.1">
    <property type="nucleotide sequence ID" value="XM_018371089.1"/>
</dbReference>
<evidence type="ECO:0000256" key="1">
    <source>
        <dbReference type="ARBA" id="ARBA00008025"/>
    </source>
</evidence>
<evidence type="ECO:0000256" key="8">
    <source>
        <dbReference type="ARBA" id="ARBA00046278"/>
    </source>
</evidence>
<dbReference type="GO" id="GO:0016409">
    <property type="term" value="F:palmitoyltransferase activity"/>
    <property type="evidence" value="ECO:0007669"/>
    <property type="project" value="EnsemblFungi"/>
</dbReference>
<dbReference type="GO" id="GO:0005484">
    <property type="term" value="F:SNAP receptor activity"/>
    <property type="evidence" value="ECO:0007669"/>
    <property type="project" value="EnsemblFungi"/>
</dbReference>
<dbReference type="SMART" id="SM01270">
    <property type="entry name" value="Longin"/>
    <property type="match status" value="1"/>
</dbReference>
<dbReference type="Gene3D" id="3.30.450.50">
    <property type="entry name" value="Longin domain"/>
    <property type="match status" value="1"/>
</dbReference>